<sequence length="322" mass="37486">MEEKKAPVQNLLDQLCKINEMPLDFDAVAKLKQSIRTNPLHQSIQSVLVEKKQQLFLSPQMIKEECVENEERLDNMLRAEGITDNHDNVKHEFELGGDDQDEYRRELANVRKKFAESMKLCQENRANFCETVKYVLHSHGEFRPITHSAIEKMAQIVSNKFSKVSELLKQSTCESVIQLRRRYFDARRKRRNFSKSSTQILNDYFAAHISHPYPSEEVKQALALQCNISVAQVSNWFGNKRIRYKKTMSKNEEEHREIVRNTAGRPSANPYNFGFPGMPNPYQMMMPGQPMAVGMAPFNFPVYNPEMMAQYQQSLQNNRRDS</sequence>
<evidence type="ECO:0000256" key="5">
    <source>
        <dbReference type="ARBA" id="ARBA00023242"/>
    </source>
</evidence>
<evidence type="ECO:0000256" key="4">
    <source>
        <dbReference type="ARBA" id="ARBA00023155"/>
    </source>
</evidence>
<organism evidence="9">
    <name type="scientific">Caenorhabditis remanei</name>
    <name type="common">Caenorhabditis vulgaris</name>
    <dbReference type="NCBI Taxonomy" id="31234"/>
    <lineage>
        <taxon>Eukaryota</taxon>
        <taxon>Metazoa</taxon>
        <taxon>Ecdysozoa</taxon>
        <taxon>Nematoda</taxon>
        <taxon>Chromadorea</taxon>
        <taxon>Rhabditida</taxon>
        <taxon>Rhabditina</taxon>
        <taxon>Rhabditomorpha</taxon>
        <taxon>Rhabditoidea</taxon>
        <taxon>Rhabditidae</taxon>
        <taxon>Peloderinae</taxon>
        <taxon>Caenorhabditis</taxon>
    </lineage>
</organism>
<dbReference type="InterPro" id="IPR050224">
    <property type="entry name" value="TALE_homeobox"/>
</dbReference>
<dbReference type="PANTHER" id="PTHR11850">
    <property type="entry name" value="HOMEOBOX PROTEIN TRANSCRIPTION FACTORS"/>
    <property type="match status" value="1"/>
</dbReference>
<dbReference type="AlphaFoldDB" id="E3MJK8"/>
<evidence type="ECO:0000313" key="9">
    <source>
        <dbReference type="Proteomes" id="UP000008281"/>
    </source>
</evidence>
<dbReference type="Proteomes" id="UP000008281">
    <property type="component" value="Unassembled WGS sequence"/>
</dbReference>
<dbReference type="InterPro" id="IPR001356">
    <property type="entry name" value="HD"/>
</dbReference>
<comment type="similarity">
    <text evidence="2">Belongs to the TALE/PBX homeobox family.</text>
</comment>
<dbReference type="SMART" id="SM00389">
    <property type="entry name" value="HOX"/>
    <property type="match status" value="1"/>
</dbReference>
<dbReference type="GeneID" id="9802688"/>
<evidence type="ECO:0000256" key="1">
    <source>
        <dbReference type="ARBA" id="ARBA00004123"/>
    </source>
</evidence>
<dbReference type="InterPro" id="IPR005542">
    <property type="entry name" value="PBX_PBC_dom"/>
</dbReference>
<dbReference type="EMBL" id="DS268450">
    <property type="protein sequence ID" value="EFP03695.1"/>
    <property type="molecule type" value="Genomic_DNA"/>
</dbReference>
<protein>
    <submittedName>
        <fullName evidence="8">CRE-CEH-40 protein</fullName>
    </submittedName>
</protein>
<dbReference type="PROSITE" id="PS50071">
    <property type="entry name" value="HOMEOBOX_2"/>
    <property type="match status" value="1"/>
</dbReference>
<dbReference type="CDD" id="cd00086">
    <property type="entry name" value="homeodomain"/>
    <property type="match status" value="1"/>
</dbReference>
<dbReference type="PROSITE" id="PS00027">
    <property type="entry name" value="HOMEOBOX_1"/>
    <property type="match status" value="1"/>
</dbReference>
<dbReference type="CTD" id="9802688"/>
<dbReference type="GO" id="GO:0000981">
    <property type="term" value="F:DNA-binding transcription factor activity, RNA polymerase II-specific"/>
    <property type="evidence" value="ECO:0007669"/>
    <property type="project" value="InterPro"/>
</dbReference>
<dbReference type="STRING" id="31234.E3MJK8"/>
<dbReference type="eggNOG" id="KOG0774">
    <property type="taxonomic scope" value="Eukaryota"/>
</dbReference>
<reference evidence="8" key="1">
    <citation type="submission" date="2007-07" db="EMBL/GenBank/DDBJ databases">
        <title>PCAP assembly of the Caenorhabditis remanei genome.</title>
        <authorList>
            <consortium name="The Caenorhabditis remanei Sequencing Consortium"/>
            <person name="Wilson R.K."/>
        </authorList>
    </citation>
    <scope>NUCLEOTIDE SEQUENCE [LARGE SCALE GENOMIC DNA]</scope>
    <source>
        <strain evidence="8">PB4641</strain>
    </source>
</reference>
<dbReference type="GO" id="GO:0005634">
    <property type="term" value="C:nucleus"/>
    <property type="evidence" value="ECO:0007669"/>
    <property type="project" value="UniProtKB-SubCell"/>
</dbReference>
<keyword evidence="3 6" id="KW-0238">DNA-binding</keyword>
<feature type="DNA-binding region" description="Homeobox" evidence="6">
    <location>
        <begin position="186"/>
        <end position="248"/>
    </location>
</feature>
<dbReference type="GO" id="GO:0000987">
    <property type="term" value="F:cis-regulatory region sequence-specific DNA binding"/>
    <property type="evidence" value="ECO:0007669"/>
    <property type="project" value="UniProtKB-ARBA"/>
</dbReference>
<dbReference type="Gene3D" id="1.10.10.60">
    <property type="entry name" value="Homeodomain-like"/>
    <property type="match status" value="1"/>
</dbReference>
<comment type="subcellular location">
    <subcellularLocation>
        <location evidence="1 6 7">Nucleus</location>
    </subcellularLocation>
</comment>
<dbReference type="InterPro" id="IPR017970">
    <property type="entry name" value="Homeobox_CS"/>
</dbReference>
<evidence type="ECO:0000256" key="7">
    <source>
        <dbReference type="RuleBase" id="RU000682"/>
    </source>
</evidence>
<evidence type="ECO:0000256" key="2">
    <source>
        <dbReference type="ARBA" id="ARBA00007601"/>
    </source>
</evidence>
<name>E3MJK8_CAERE</name>
<dbReference type="HOGENOM" id="CLU_041153_1_0_1"/>
<dbReference type="PROSITE" id="PS51978">
    <property type="entry name" value="PBC"/>
    <property type="match status" value="1"/>
</dbReference>
<dbReference type="OMA" id="YNPEMMA"/>
<dbReference type="RefSeq" id="XP_003103724.2">
    <property type="nucleotide sequence ID" value="XM_003103676.2"/>
</dbReference>
<evidence type="ECO:0000256" key="6">
    <source>
        <dbReference type="PROSITE-ProRule" id="PRU00108"/>
    </source>
</evidence>
<evidence type="ECO:0000313" key="8">
    <source>
        <dbReference type="EMBL" id="EFP03695.1"/>
    </source>
</evidence>
<dbReference type="SUPFAM" id="SSF46689">
    <property type="entry name" value="Homeodomain-like"/>
    <property type="match status" value="1"/>
</dbReference>
<keyword evidence="5 6" id="KW-0539">Nucleus</keyword>
<dbReference type="InterPro" id="IPR009057">
    <property type="entry name" value="Homeodomain-like_sf"/>
</dbReference>
<evidence type="ECO:0000256" key="3">
    <source>
        <dbReference type="ARBA" id="ARBA00023125"/>
    </source>
</evidence>
<gene>
    <name evidence="8" type="primary">Cre-ceh-40</name>
    <name evidence="8" type="ORF">CRE_19232</name>
</gene>
<dbReference type="Pfam" id="PF00046">
    <property type="entry name" value="Homeodomain"/>
    <property type="match status" value="1"/>
</dbReference>
<dbReference type="KEGG" id="crq:GCK72_025423"/>
<accession>E3MJK8</accession>
<proteinExistence type="inferred from homology"/>
<dbReference type="Pfam" id="PF03792">
    <property type="entry name" value="PBC"/>
    <property type="match status" value="1"/>
</dbReference>
<keyword evidence="4 6" id="KW-0371">Homeobox</keyword>
<keyword evidence="9" id="KW-1185">Reference proteome</keyword>
<dbReference type="OrthoDB" id="4187154at2759"/>